<dbReference type="EMBL" id="QWFX01000005">
    <property type="protein sequence ID" value="RIJ33042.1"/>
    <property type="molecule type" value="Genomic_DNA"/>
</dbReference>
<dbReference type="OrthoDB" id="7619860at2"/>
<evidence type="ECO:0000313" key="2">
    <source>
        <dbReference type="Proteomes" id="UP000266385"/>
    </source>
</evidence>
<comment type="caution">
    <text evidence="1">The sequence shown here is derived from an EMBL/GenBank/DDBJ whole genome shotgun (WGS) entry which is preliminary data.</text>
</comment>
<accession>A0A399RT48</accession>
<reference evidence="1 2" key="1">
    <citation type="submission" date="2018-08" db="EMBL/GenBank/DDBJ databases">
        <title>Henriciella mobilis sp. nov., isolated from seawater.</title>
        <authorList>
            <person name="Cheng H."/>
            <person name="Wu Y.-H."/>
            <person name="Xu X.-W."/>
            <person name="Guo L.-L."/>
        </authorList>
    </citation>
    <scope>NUCLEOTIDE SEQUENCE [LARGE SCALE GENOMIC DNA]</scope>
    <source>
        <strain evidence="1 2">JN25</strain>
    </source>
</reference>
<keyword evidence="2" id="KW-1185">Reference proteome</keyword>
<gene>
    <name evidence="1" type="ORF">D1223_04150</name>
</gene>
<evidence type="ECO:0008006" key="3">
    <source>
        <dbReference type="Google" id="ProtNLM"/>
    </source>
</evidence>
<proteinExistence type="predicted"/>
<dbReference type="AlphaFoldDB" id="A0A399RT48"/>
<dbReference type="Proteomes" id="UP000266385">
    <property type="component" value="Unassembled WGS sequence"/>
</dbReference>
<organism evidence="1 2">
    <name type="scientific">Henriciella mobilis</name>
    <dbReference type="NCBI Taxonomy" id="2305467"/>
    <lineage>
        <taxon>Bacteria</taxon>
        <taxon>Pseudomonadati</taxon>
        <taxon>Pseudomonadota</taxon>
        <taxon>Alphaproteobacteria</taxon>
        <taxon>Hyphomonadales</taxon>
        <taxon>Hyphomonadaceae</taxon>
        <taxon>Henriciella</taxon>
    </lineage>
</organism>
<dbReference type="RefSeq" id="WP_119375120.1">
    <property type="nucleotide sequence ID" value="NZ_QWFX01000005.1"/>
</dbReference>
<name>A0A399RT48_9PROT</name>
<sequence length="90" mass="9726">MSGAVIQHVRVAAAHDGVAELIVTLAFENGGRSLVTLDEFATRKLMELTGADQPEDLAGAGWEHVRDALAVSSARYLNDQTQDQRETPHV</sequence>
<evidence type="ECO:0000313" key="1">
    <source>
        <dbReference type="EMBL" id="RIJ33042.1"/>
    </source>
</evidence>
<protein>
    <recommendedName>
        <fullName evidence="3">DUF1488 family protein</fullName>
    </recommendedName>
</protein>